<dbReference type="InterPro" id="IPR036388">
    <property type="entry name" value="WH-like_DNA-bd_sf"/>
</dbReference>
<organism evidence="2">
    <name type="scientific">uncultured Rubrobacteraceae bacterium</name>
    <dbReference type="NCBI Taxonomy" id="349277"/>
    <lineage>
        <taxon>Bacteria</taxon>
        <taxon>Bacillati</taxon>
        <taxon>Actinomycetota</taxon>
        <taxon>Rubrobacteria</taxon>
        <taxon>Rubrobacterales</taxon>
        <taxon>Rubrobacteraceae</taxon>
        <taxon>environmental samples</taxon>
    </lineage>
</organism>
<name>A0A6J4RNC2_9ACTN</name>
<accession>A0A6J4RNC2</accession>
<proteinExistence type="predicted"/>
<dbReference type="InterPro" id="IPR010093">
    <property type="entry name" value="SinI_DNA-bd"/>
</dbReference>
<sequence length="241" mass="27031">MLGAEDVAGLLGVKESTIWRWCREGRLPAMKVGKHWRIRRKALEDFLREKERSTTLVGHLGSFLRVPDNVLAIAQNLDLLHRVDAAFFRVGEAQDGLLVKFYGGEDSPPEELIAQFERNGLAAGRLQREGRLLMRPEEDPVDGREDRLGRLIEEGVGEGRTVWASFDWVLRVDLETALEQQERLTEIVGERQLVVKTAALEEAIDQWSSSSLRRAQSSHSGTILAYESGLSLSRATPMPSS</sequence>
<dbReference type="InterPro" id="IPR041657">
    <property type="entry name" value="HTH_17"/>
</dbReference>
<dbReference type="SUPFAM" id="SSF46955">
    <property type="entry name" value="Putative DNA-binding domain"/>
    <property type="match status" value="1"/>
</dbReference>
<reference evidence="2" key="1">
    <citation type="submission" date="2020-02" db="EMBL/GenBank/DDBJ databases">
        <authorList>
            <person name="Meier V. D."/>
        </authorList>
    </citation>
    <scope>NUCLEOTIDE SEQUENCE</scope>
    <source>
        <strain evidence="2">AVDCRST_MAG02</strain>
    </source>
</reference>
<gene>
    <name evidence="2" type="ORF">AVDCRST_MAG02-4281</name>
</gene>
<evidence type="ECO:0000259" key="1">
    <source>
        <dbReference type="Pfam" id="PF12728"/>
    </source>
</evidence>
<dbReference type="EMBL" id="CADCVH010000108">
    <property type="protein sequence ID" value="CAA9473691.1"/>
    <property type="molecule type" value="Genomic_DNA"/>
</dbReference>
<protein>
    <recommendedName>
        <fullName evidence="1">Helix-turn-helix domain-containing protein</fullName>
    </recommendedName>
</protein>
<dbReference type="InterPro" id="IPR009061">
    <property type="entry name" value="DNA-bd_dom_put_sf"/>
</dbReference>
<dbReference type="AlphaFoldDB" id="A0A6J4RNC2"/>
<dbReference type="Gene3D" id="1.10.10.10">
    <property type="entry name" value="Winged helix-like DNA-binding domain superfamily/Winged helix DNA-binding domain"/>
    <property type="match status" value="1"/>
</dbReference>
<dbReference type="NCBIfam" id="TIGR01764">
    <property type="entry name" value="excise"/>
    <property type="match status" value="1"/>
</dbReference>
<dbReference type="GO" id="GO:0003677">
    <property type="term" value="F:DNA binding"/>
    <property type="evidence" value="ECO:0007669"/>
    <property type="project" value="InterPro"/>
</dbReference>
<evidence type="ECO:0000313" key="2">
    <source>
        <dbReference type="EMBL" id="CAA9473691.1"/>
    </source>
</evidence>
<feature type="domain" description="Helix-turn-helix" evidence="1">
    <location>
        <begin position="2"/>
        <end position="50"/>
    </location>
</feature>
<dbReference type="Pfam" id="PF12728">
    <property type="entry name" value="HTH_17"/>
    <property type="match status" value="1"/>
</dbReference>